<dbReference type="Pfam" id="PF01490">
    <property type="entry name" value="Aa_trans"/>
    <property type="match status" value="1"/>
</dbReference>
<feature type="transmembrane region" description="Helical" evidence="6">
    <location>
        <begin position="348"/>
        <end position="369"/>
    </location>
</feature>
<dbReference type="Proteomes" id="UP000813463">
    <property type="component" value="Chromosome 5"/>
</dbReference>
<evidence type="ECO:0000256" key="5">
    <source>
        <dbReference type="ARBA" id="ARBA00023136"/>
    </source>
</evidence>
<keyword evidence="8" id="KW-1185">Reference proteome</keyword>
<dbReference type="GO" id="GO:0005774">
    <property type="term" value="C:vacuolar membrane"/>
    <property type="evidence" value="ECO:0007669"/>
    <property type="project" value="TreeGrafter"/>
</dbReference>
<dbReference type="RefSeq" id="XP_021844343.1">
    <property type="nucleotide sequence ID" value="XM_021988651.1"/>
</dbReference>
<reference evidence="8" key="1">
    <citation type="journal article" date="2021" name="Nat. Commun.">
        <title>Genomic analyses provide insights into spinach domestication and the genetic basis of agronomic traits.</title>
        <authorList>
            <person name="Cai X."/>
            <person name="Sun X."/>
            <person name="Xu C."/>
            <person name="Sun H."/>
            <person name="Wang X."/>
            <person name="Ge C."/>
            <person name="Zhang Z."/>
            <person name="Wang Q."/>
            <person name="Fei Z."/>
            <person name="Jiao C."/>
            <person name="Wang Q."/>
        </authorList>
    </citation>
    <scope>NUCLEOTIDE SEQUENCE [LARGE SCALE GENOMIC DNA]</scope>
    <source>
        <strain evidence="8">cv. Varoflay</strain>
    </source>
</reference>
<dbReference type="KEGG" id="soe:110784216"/>
<feature type="transmembrane region" description="Helical" evidence="6">
    <location>
        <begin position="381"/>
        <end position="401"/>
    </location>
</feature>
<gene>
    <name evidence="9 10" type="primary">LOC110784216</name>
</gene>
<evidence type="ECO:0000256" key="1">
    <source>
        <dbReference type="ARBA" id="ARBA00004141"/>
    </source>
</evidence>
<evidence type="ECO:0000256" key="3">
    <source>
        <dbReference type="ARBA" id="ARBA00022970"/>
    </source>
</evidence>
<sequence>MSNSMELEANIEPSSDEGNTSFLKTLFNGLNAVIGVGILSMPYALASGGWLSLILLLAISGAAGYAGILTKRCMDANPKITTYAEIGEFAFGKFGKTIVSIVLYVDLYLVLTGYLILEGDNLHNLFPEMNIHLHGGINIGGKQSFVMIIAVALLPTVWIDNLNILAYVSATGVLSAVLILGSVVSVGIFDGVGFHNKGELINWKGIPTAMSLFMFSYSANPVFPTLYSSMQKKHHFSKVLIIGFACATICYTAMAIVGYLMFGSTLQSQITLNLPTNTISSKIAIYTAWISPLSKYALMMEPVAATTESWFPKYQKNKGFKIIIRTILVATQVVVAITIPFFGSLMSLVGALLSATASITIPCLCYLKISKKSRRSIEHMFIMLIVVLSLGIVALGTYTSIRSIIKETINRQHRH</sequence>
<keyword evidence="3" id="KW-0029">Amino-acid transport</keyword>
<evidence type="ECO:0000259" key="7">
    <source>
        <dbReference type="Pfam" id="PF01490"/>
    </source>
</evidence>
<keyword evidence="3" id="KW-0813">Transport</keyword>
<evidence type="ECO:0000256" key="2">
    <source>
        <dbReference type="ARBA" id="ARBA00022692"/>
    </source>
</evidence>
<dbReference type="GO" id="GO:0015171">
    <property type="term" value="F:amino acid transmembrane transporter activity"/>
    <property type="evidence" value="ECO:0000318"/>
    <property type="project" value="GO_Central"/>
</dbReference>
<feature type="domain" description="Amino acid transporter transmembrane" evidence="7">
    <location>
        <begin position="19"/>
        <end position="401"/>
    </location>
</feature>
<comment type="subcellular location">
    <subcellularLocation>
        <location evidence="1">Membrane</location>
        <topology evidence="1">Multi-pass membrane protein</topology>
    </subcellularLocation>
</comment>
<dbReference type="AlphaFoldDB" id="A0A9R0I8B1"/>
<evidence type="ECO:0000313" key="10">
    <source>
        <dbReference type="RefSeq" id="XP_021844343.1"/>
    </source>
</evidence>
<dbReference type="OrthoDB" id="655540at2759"/>
<feature type="transmembrane region" description="Helical" evidence="6">
    <location>
        <begin position="209"/>
        <end position="227"/>
    </location>
</feature>
<evidence type="ECO:0000313" key="9">
    <source>
        <dbReference type="RefSeq" id="XP_021844338.1"/>
    </source>
</evidence>
<dbReference type="GeneID" id="110784216"/>
<keyword evidence="5 6" id="KW-0472">Membrane</keyword>
<keyword evidence="2 6" id="KW-0812">Transmembrane</keyword>
<feature type="transmembrane region" description="Helical" evidence="6">
    <location>
        <begin position="137"/>
        <end position="157"/>
    </location>
</feature>
<evidence type="ECO:0000256" key="6">
    <source>
        <dbReference type="SAM" id="Phobius"/>
    </source>
</evidence>
<dbReference type="RefSeq" id="XP_021844338.1">
    <property type="nucleotide sequence ID" value="XM_021988646.1"/>
</dbReference>
<evidence type="ECO:0000313" key="8">
    <source>
        <dbReference type="Proteomes" id="UP000813463"/>
    </source>
</evidence>
<organism evidence="8 9">
    <name type="scientific">Spinacia oleracea</name>
    <name type="common">Spinach</name>
    <dbReference type="NCBI Taxonomy" id="3562"/>
    <lineage>
        <taxon>Eukaryota</taxon>
        <taxon>Viridiplantae</taxon>
        <taxon>Streptophyta</taxon>
        <taxon>Embryophyta</taxon>
        <taxon>Tracheophyta</taxon>
        <taxon>Spermatophyta</taxon>
        <taxon>Magnoliopsida</taxon>
        <taxon>eudicotyledons</taxon>
        <taxon>Gunneridae</taxon>
        <taxon>Pentapetalae</taxon>
        <taxon>Caryophyllales</taxon>
        <taxon>Chenopodiaceae</taxon>
        <taxon>Chenopodioideae</taxon>
        <taxon>Anserineae</taxon>
        <taxon>Spinacia</taxon>
    </lineage>
</organism>
<feature type="transmembrane region" description="Helical" evidence="6">
    <location>
        <begin position="283"/>
        <end position="301"/>
    </location>
</feature>
<dbReference type="GO" id="GO:0016020">
    <property type="term" value="C:membrane"/>
    <property type="evidence" value="ECO:0000318"/>
    <property type="project" value="GO_Central"/>
</dbReference>
<name>A0A9R0I8B1_SPIOL</name>
<keyword evidence="4 6" id="KW-1133">Transmembrane helix</keyword>
<dbReference type="PANTHER" id="PTHR22950:SF705">
    <property type="entry name" value="AMINO ACID TRANSPORTER AVT1I-LIKE"/>
    <property type="match status" value="1"/>
</dbReference>
<dbReference type="InterPro" id="IPR013057">
    <property type="entry name" value="AA_transpt_TM"/>
</dbReference>
<dbReference type="PANTHER" id="PTHR22950">
    <property type="entry name" value="AMINO ACID TRANSPORTER"/>
    <property type="match status" value="1"/>
</dbReference>
<feature type="transmembrane region" description="Helical" evidence="6">
    <location>
        <begin position="322"/>
        <end position="342"/>
    </location>
</feature>
<feature type="transmembrane region" description="Helical" evidence="6">
    <location>
        <begin position="21"/>
        <end position="44"/>
    </location>
</feature>
<feature type="transmembrane region" description="Helical" evidence="6">
    <location>
        <begin position="98"/>
        <end position="117"/>
    </location>
</feature>
<evidence type="ECO:0000256" key="4">
    <source>
        <dbReference type="ARBA" id="ARBA00022989"/>
    </source>
</evidence>
<feature type="transmembrane region" description="Helical" evidence="6">
    <location>
        <begin position="50"/>
        <end position="69"/>
    </location>
</feature>
<reference evidence="9 10" key="2">
    <citation type="submission" date="2025-04" db="UniProtKB">
        <authorList>
            <consortium name="RefSeq"/>
        </authorList>
    </citation>
    <scope>IDENTIFICATION</scope>
</reference>
<dbReference type="GO" id="GO:0015179">
    <property type="term" value="F:L-amino acid transmembrane transporter activity"/>
    <property type="evidence" value="ECO:0007669"/>
    <property type="project" value="TreeGrafter"/>
</dbReference>
<accession>A0A9R0I8B1</accession>
<feature type="transmembrane region" description="Helical" evidence="6">
    <location>
        <begin position="164"/>
        <end position="189"/>
    </location>
</feature>
<feature type="transmembrane region" description="Helical" evidence="6">
    <location>
        <begin position="239"/>
        <end position="263"/>
    </location>
</feature>
<protein>
    <submittedName>
        <fullName evidence="9 10">Amino acid transporter AVT1I-like</fullName>
    </submittedName>
</protein>
<dbReference type="GO" id="GO:0003333">
    <property type="term" value="P:amino acid transmembrane transport"/>
    <property type="evidence" value="ECO:0000318"/>
    <property type="project" value="GO_Central"/>
</dbReference>
<proteinExistence type="predicted"/>